<gene>
    <name evidence="2" type="ORF">LPTSP3_g31270</name>
</gene>
<dbReference type="EMBL" id="AP025028">
    <property type="protein sequence ID" value="BDA80197.1"/>
    <property type="molecule type" value="Genomic_DNA"/>
</dbReference>
<protein>
    <recommendedName>
        <fullName evidence="1">Shedu protein SduA C-terminal domain-containing protein</fullName>
    </recommendedName>
</protein>
<evidence type="ECO:0000313" key="3">
    <source>
        <dbReference type="Proteomes" id="UP000245263"/>
    </source>
</evidence>
<dbReference type="RefSeq" id="WP_109020901.1">
    <property type="nucleotide sequence ID" value="NZ_AP025028.1"/>
</dbReference>
<evidence type="ECO:0000259" key="1">
    <source>
        <dbReference type="Pfam" id="PF14082"/>
    </source>
</evidence>
<feature type="domain" description="Shedu protein SduA C-terminal" evidence="1">
    <location>
        <begin position="239"/>
        <end position="395"/>
    </location>
</feature>
<proteinExistence type="predicted"/>
<name>A0ABM7UMB1_9LEPT</name>
<evidence type="ECO:0000313" key="2">
    <source>
        <dbReference type="EMBL" id="BDA80197.1"/>
    </source>
</evidence>
<dbReference type="Proteomes" id="UP000245263">
    <property type="component" value="Chromosome 1"/>
</dbReference>
<dbReference type="InterPro" id="IPR025359">
    <property type="entry name" value="SduA_C"/>
</dbReference>
<dbReference type="Pfam" id="PF14082">
    <property type="entry name" value="SduA_C"/>
    <property type="match status" value="1"/>
</dbReference>
<sequence>MPINIRKEKNGKISNYYWNNDELFSNKEIRIFEINRSENYIRFYPPDFYNWNSKKFEVVIEFIGMSKLPYEIHEKGYIKSGGSYYLFKFITEENINRVIINQDEPFTTKVVKQTLYLKYSEFSKFIKDLQTAINESKREKVFTFKSLQHSILPSKYPEGDFSNSIKEKRLIESLDENIISDISPENLDKIENFYLSLLEKKYKQKDKKTNFLLNNYTAVKSKVITNAILIFKSLIEENATESKLGKFLMENLYIIDSKYIKSIPEINVMLGGNRRFDFGLIDFDYNLDIFEIKRPQTKLLASETDHGNYYFHPELVKSVVQAEKYLYNAESKKSNIENDIKRELELDFHISLVRPNAYLIIGHSNQLNNDNKKEDFKVLRKSYKNIQIILYDEILNRLLNLEKKLK</sequence>
<organism evidence="2 3">
    <name type="scientific">Leptospira kobayashii</name>
    <dbReference type="NCBI Taxonomy" id="1917830"/>
    <lineage>
        <taxon>Bacteria</taxon>
        <taxon>Pseudomonadati</taxon>
        <taxon>Spirochaetota</taxon>
        <taxon>Spirochaetia</taxon>
        <taxon>Leptospirales</taxon>
        <taxon>Leptospiraceae</taxon>
        <taxon>Leptospira</taxon>
    </lineage>
</organism>
<reference evidence="2 3" key="1">
    <citation type="submission" date="2021-08" db="EMBL/GenBank/DDBJ databases">
        <title>Complete genome sequence of Leptospira kobayashii strain E30.</title>
        <authorList>
            <person name="Nakao R."/>
            <person name="Nakamura S."/>
            <person name="Masuzawa T."/>
            <person name="Koizumi N."/>
        </authorList>
    </citation>
    <scope>NUCLEOTIDE SEQUENCE [LARGE SCALE GENOMIC DNA]</scope>
    <source>
        <strain evidence="2 3">E30</strain>
    </source>
</reference>
<accession>A0ABM7UMB1</accession>
<keyword evidence="3" id="KW-1185">Reference proteome</keyword>